<dbReference type="PANTHER" id="PTHR31116">
    <property type="entry name" value="OS04G0501200 PROTEIN"/>
    <property type="match status" value="1"/>
</dbReference>
<dbReference type="Gene3D" id="1.10.340.30">
    <property type="entry name" value="Hypothetical protein, domain 2"/>
    <property type="match status" value="1"/>
</dbReference>
<dbReference type="Proteomes" id="UP001396646">
    <property type="component" value="Unassembled WGS sequence"/>
</dbReference>
<accession>A0ABU9KQH0</accession>
<evidence type="ECO:0000313" key="1">
    <source>
        <dbReference type="EMBL" id="MEL4304637.1"/>
    </source>
</evidence>
<name>A0ABU9KQH0_9EURY</name>
<dbReference type="EMBL" id="JBCAUS010000002">
    <property type="protein sequence ID" value="MEL4304637.1"/>
    <property type="molecule type" value="Genomic_DNA"/>
</dbReference>
<sequence>MKVRCEWANANDLEKEYHDTQWGMPVHDDRILFEFLILEGAQAGLSWDTILKRRDAYKDAFDDFNFNKVAGYDEEKVEELIQNSGIIRNRRKILSSIKNARAFIEIIDEFGSFDNYIWGFVNHIPIQNSFNSISEIPAKTELSENISKDLKKRGFSFVGPTIVYAFMQAVGIVNDHQVECFRYEECRKLANK</sequence>
<comment type="caution">
    <text evidence="1">The sequence shown here is derived from an EMBL/GenBank/DDBJ whole genome shotgun (WGS) entry which is preliminary data.</text>
</comment>
<dbReference type="InterPro" id="IPR011257">
    <property type="entry name" value="DNA_glycosylase"/>
</dbReference>
<evidence type="ECO:0000313" key="2">
    <source>
        <dbReference type="Proteomes" id="UP001396646"/>
    </source>
</evidence>
<keyword evidence="1" id="KW-0378">Hydrolase</keyword>
<dbReference type="SUPFAM" id="SSF48150">
    <property type="entry name" value="DNA-glycosylase"/>
    <property type="match status" value="1"/>
</dbReference>
<dbReference type="RefSeq" id="WP_342126348.1">
    <property type="nucleotide sequence ID" value="NZ_JBCAUS010000002.1"/>
</dbReference>
<keyword evidence="2" id="KW-1185">Reference proteome</keyword>
<proteinExistence type="predicted"/>
<organism evidence="1 2">
    <name type="scientific">Methanococcoides cohabitans</name>
    <dbReference type="NCBI Taxonomy" id="3136559"/>
    <lineage>
        <taxon>Archaea</taxon>
        <taxon>Methanobacteriati</taxon>
        <taxon>Methanobacteriota</taxon>
        <taxon>Stenosarchaea group</taxon>
        <taxon>Methanomicrobia</taxon>
        <taxon>Methanosarcinales</taxon>
        <taxon>Methanosarcinaceae</taxon>
        <taxon>Methanococcoides</taxon>
    </lineage>
</organism>
<keyword evidence="1" id="KW-0326">Glycosidase</keyword>
<dbReference type="Pfam" id="PF03352">
    <property type="entry name" value="Adenine_glyco"/>
    <property type="match status" value="1"/>
</dbReference>
<dbReference type="EC" id="3.2.2.20" evidence="1"/>
<reference evidence="1 2" key="1">
    <citation type="submission" date="2024-04" db="EMBL/GenBank/DDBJ databases">
        <title>Methanococcoides sp. LMO-2.</title>
        <authorList>
            <person name="Liang L."/>
        </authorList>
    </citation>
    <scope>NUCLEOTIDE SEQUENCE [LARGE SCALE GENOMIC DNA]</scope>
    <source>
        <strain evidence="1 2">LMO-2</strain>
    </source>
</reference>
<dbReference type="PANTHER" id="PTHR31116:SF29">
    <property type="entry name" value="DNA GLYCOSYLASE SUPERFAMILY PROTEIN"/>
    <property type="match status" value="1"/>
</dbReference>
<gene>
    <name evidence="1" type="ORF">WOA13_02125</name>
</gene>
<protein>
    <submittedName>
        <fullName evidence="1">DNA-3-methyladenine glycosylase I</fullName>
        <ecNumber evidence="1">3.2.2.20</ecNumber>
    </submittedName>
</protein>
<dbReference type="GO" id="GO:0008725">
    <property type="term" value="F:DNA-3-methyladenine glycosylase activity"/>
    <property type="evidence" value="ECO:0007669"/>
    <property type="project" value="UniProtKB-EC"/>
</dbReference>
<dbReference type="InterPro" id="IPR005019">
    <property type="entry name" value="Adenine_glyco"/>
</dbReference>